<protein>
    <submittedName>
        <fullName evidence="8">ABC transporter permease</fullName>
    </submittedName>
</protein>
<feature type="transmembrane region" description="Helical" evidence="6">
    <location>
        <begin position="282"/>
        <end position="306"/>
    </location>
</feature>
<evidence type="ECO:0000256" key="5">
    <source>
        <dbReference type="ARBA" id="ARBA00023136"/>
    </source>
</evidence>
<name>A0A4U8TS16_9HELI</name>
<dbReference type="GO" id="GO:0005886">
    <property type="term" value="C:plasma membrane"/>
    <property type="evidence" value="ECO:0007669"/>
    <property type="project" value="UniProtKB-SubCell"/>
</dbReference>
<evidence type="ECO:0000256" key="1">
    <source>
        <dbReference type="ARBA" id="ARBA00004651"/>
    </source>
</evidence>
<dbReference type="STRING" id="425400.LS65_03395"/>
<feature type="transmembrane region" description="Helical" evidence="6">
    <location>
        <begin position="199"/>
        <end position="222"/>
    </location>
</feature>
<dbReference type="GO" id="GO:0140359">
    <property type="term" value="F:ABC-type transporter activity"/>
    <property type="evidence" value="ECO:0007669"/>
    <property type="project" value="InterPro"/>
</dbReference>
<evidence type="ECO:0000256" key="4">
    <source>
        <dbReference type="ARBA" id="ARBA00022989"/>
    </source>
</evidence>
<dbReference type="InterPro" id="IPR013525">
    <property type="entry name" value="ABC2_TM"/>
</dbReference>
<organism evidence="8 9">
    <name type="scientific">Helicobacter japonicus</name>
    <dbReference type="NCBI Taxonomy" id="425400"/>
    <lineage>
        <taxon>Bacteria</taxon>
        <taxon>Pseudomonadati</taxon>
        <taxon>Campylobacterota</taxon>
        <taxon>Epsilonproteobacteria</taxon>
        <taxon>Campylobacterales</taxon>
        <taxon>Helicobacteraceae</taxon>
        <taxon>Helicobacter</taxon>
    </lineage>
</organism>
<feature type="domain" description="ABC-2 type transporter transmembrane" evidence="7">
    <location>
        <begin position="33"/>
        <end position="389"/>
    </location>
</feature>
<dbReference type="OrthoDB" id="5328981at2"/>
<keyword evidence="3 6" id="KW-0812">Transmembrane</keyword>
<evidence type="ECO:0000256" key="6">
    <source>
        <dbReference type="SAM" id="Phobius"/>
    </source>
</evidence>
<sequence length="397" mass="44420">MKPSFNFIESIHYVKHLIPFFVSEFNGFIQDRFSLFLCTLAPLLIALFVWGVFSQSFVRGAPIGIVDLDNSPLSKELARNLDAIPAVSITKAYTSLAEAKADISNVKIYAVVVFPYGLEARSKKAILSEIPIYYNAQLVLIAKSIESSFKQLILTSNVKAKLGKNLIQTQNLDAALAKSSPILMQITPLYNINNSYAQFLLTGILPCSWIMLIIVCVINSLARDESDVGFVKGKKSQMPDGVNAYVYILTKVFAYAGIFSFWWIMMMIFFHALGFEFRGNYLTLYLGALLTFTAYAGVGVFVYALFKDHTRALSVAAIYCAPSFAFAGLTFPVNSMGAFATFWHTILPISHYLKLYVQVANYGIDFLGALKTMLEILPFSLFLIFGILIYRKREHLE</sequence>
<keyword evidence="5 6" id="KW-0472">Membrane</keyword>
<proteinExistence type="predicted"/>
<comment type="caution">
    <text evidence="8">The sequence shown here is derived from an EMBL/GenBank/DDBJ whole genome shotgun (WGS) entry which is preliminary data.</text>
</comment>
<dbReference type="EMBL" id="JRMQ02000002">
    <property type="protein sequence ID" value="TLE02779.1"/>
    <property type="molecule type" value="Genomic_DNA"/>
</dbReference>
<gene>
    <name evidence="8" type="ORF">LS65_002310</name>
</gene>
<reference evidence="8 9" key="1">
    <citation type="journal article" date="2014" name="Genome Announc.">
        <title>Draft genome sequences of eight enterohepatic helicobacter species isolated from both laboratory and wild rodents.</title>
        <authorList>
            <person name="Sheh A."/>
            <person name="Shen Z."/>
            <person name="Fox J.G."/>
        </authorList>
    </citation>
    <scope>NUCLEOTIDE SEQUENCE [LARGE SCALE GENOMIC DNA]</scope>
    <source>
        <strain evidence="8 9">MIT 01-6451</strain>
    </source>
</reference>
<keyword evidence="9" id="KW-1185">Reference proteome</keyword>
<evidence type="ECO:0000256" key="2">
    <source>
        <dbReference type="ARBA" id="ARBA00022475"/>
    </source>
</evidence>
<keyword evidence="2" id="KW-1003">Cell membrane</keyword>
<accession>A0A4U8TS16</accession>
<dbReference type="PANTHER" id="PTHR30294">
    <property type="entry name" value="MEMBRANE COMPONENT OF ABC TRANSPORTER YHHJ-RELATED"/>
    <property type="match status" value="1"/>
</dbReference>
<dbReference type="AlphaFoldDB" id="A0A4U8TS16"/>
<dbReference type="Gene3D" id="3.40.1710.10">
    <property type="entry name" value="abc type-2 transporter like domain"/>
    <property type="match status" value="1"/>
</dbReference>
<dbReference type="Pfam" id="PF12698">
    <property type="entry name" value="ABC2_membrane_3"/>
    <property type="match status" value="1"/>
</dbReference>
<evidence type="ECO:0000256" key="3">
    <source>
        <dbReference type="ARBA" id="ARBA00022692"/>
    </source>
</evidence>
<feature type="transmembrane region" description="Helical" evidence="6">
    <location>
        <begin position="242"/>
        <end position="270"/>
    </location>
</feature>
<dbReference type="Proteomes" id="UP000029707">
    <property type="component" value="Unassembled WGS sequence"/>
</dbReference>
<dbReference type="InterPro" id="IPR051449">
    <property type="entry name" value="ABC-2_transporter_component"/>
</dbReference>
<feature type="transmembrane region" description="Helical" evidence="6">
    <location>
        <begin position="369"/>
        <end position="390"/>
    </location>
</feature>
<keyword evidence="4 6" id="KW-1133">Transmembrane helix</keyword>
<feature type="transmembrane region" description="Helical" evidence="6">
    <location>
        <begin position="33"/>
        <end position="53"/>
    </location>
</feature>
<evidence type="ECO:0000313" key="9">
    <source>
        <dbReference type="Proteomes" id="UP000029707"/>
    </source>
</evidence>
<comment type="subcellular location">
    <subcellularLocation>
        <location evidence="1">Cell membrane</location>
        <topology evidence="1">Multi-pass membrane protein</topology>
    </subcellularLocation>
</comment>
<dbReference type="RefSeq" id="WP_052061032.1">
    <property type="nucleotide sequence ID" value="NZ_CAJUDB010000001.1"/>
</dbReference>
<evidence type="ECO:0000313" key="8">
    <source>
        <dbReference type="EMBL" id="TLE02779.1"/>
    </source>
</evidence>
<dbReference type="PANTHER" id="PTHR30294:SF47">
    <property type="entry name" value="INNER MEMBRANE TRANSPORT PERMEASE YHHJ"/>
    <property type="match status" value="1"/>
</dbReference>
<evidence type="ECO:0000259" key="7">
    <source>
        <dbReference type="Pfam" id="PF12698"/>
    </source>
</evidence>